<feature type="non-terminal residue" evidence="1">
    <location>
        <position position="1"/>
    </location>
</feature>
<organism evidence="1 2">
    <name type="scientific">Rhizophagus irregularis</name>
    <dbReference type="NCBI Taxonomy" id="588596"/>
    <lineage>
        <taxon>Eukaryota</taxon>
        <taxon>Fungi</taxon>
        <taxon>Fungi incertae sedis</taxon>
        <taxon>Mucoromycota</taxon>
        <taxon>Glomeromycotina</taxon>
        <taxon>Glomeromycetes</taxon>
        <taxon>Glomerales</taxon>
        <taxon>Glomeraceae</taxon>
        <taxon>Rhizophagus</taxon>
    </lineage>
</organism>
<dbReference type="EMBL" id="LLXJ01006079">
    <property type="protein sequence ID" value="PKB94431.1"/>
    <property type="molecule type" value="Genomic_DNA"/>
</dbReference>
<protein>
    <recommendedName>
        <fullName evidence="3">ATP-dependent DNA helicase</fullName>
    </recommendedName>
</protein>
<dbReference type="Proteomes" id="UP000232722">
    <property type="component" value="Unassembled WGS sequence"/>
</dbReference>
<proteinExistence type="predicted"/>
<reference evidence="1 2" key="1">
    <citation type="submission" date="2016-04" db="EMBL/GenBank/DDBJ databases">
        <title>Genome analyses suggest a sexual origin of heterokaryosis in a supposedly ancient asexual fungus.</title>
        <authorList>
            <person name="Ropars J."/>
            <person name="Sedzielewska K."/>
            <person name="Noel J."/>
            <person name="Charron P."/>
            <person name="Farinelli L."/>
            <person name="Marton T."/>
            <person name="Kruger M."/>
            <person name="Pelin A."/>
            <person name="Brachmann A."/>
            <person name="Corradi N."/>
        </authorList>
    </citation>
    <scope>NUCLEOTIDE SEQUENCE [LARGE SCALE GENOMIC DNA]</scope>
    <source>
        <strain evidence="1 2">A5</strain>
    </source>
</reference>
<dbReference type="InterPro" id="IPR027417">
    <property type="entry name" value="P-loop_NTPase"/>
</dbReference>
<sequence>LVKFDNYNGLAIISTKGNKVVPIILIRCSWEIKMVACLRLQIPLTLVWAITIHKSQELTLPKAFIDIGKKEYSAGLTFVAIS</sequence>
<name>A0A2N0NIN5_9GLOM</name>
<evidence type="ECO:0000313" key="1">
    <source>
        <dbReference type="EMBL" id="PKB94431.1"/>
    </source>
</evidence>
<dbReference type="SUPFAM" id="SSF52540">
    <property type="entry name" value="P-loop containing nucleoside triphosphate hydrolases"/>
    <property type="match status" value="1"/>
</dbReference>
<evidence type="ECO:0000313" key="2">
    <source>
        <dbReference type="Proteomes" id="UP000232722"/>
    </source>
</evidence>
<dbReference type="AlphaFoldDB" id="A0A2N0NIN5"/>
<accession>A0A2N0NIN5</accession>
<comment type="caution">
    <text evidence="1">The sequence shown here is derived from an EMBL/GenBank/DDBJ whole genome shotgun (WGS) entry which is preliminary data.</text>
</comment>
<gene>
    <name evidence="1" type="ORF">RhiirA5_303406</name>
</gene>
<reference evidence="1 2" key="2">
    <citation type="submission" date="2017-09" db="EMBL/GenBank/DDBJ databases">
        <title>Extensive intraspecific genome diversity in a model arbuscular mycorrhizal fungus.</title>
        <authorList>
            <person name="Chen E.C."/>
            <person name="Morin E."/>
            <person name="Beaudet D."/>
            <person name="Noel J."/>
            <person name="Ndikumana S."/>
            <person name="Charron P."/>
            <person name="St-Onge C."/>
            <person name="Giorgi J."/>
            <person name="Grigoriev I.V."/>
            <person name="Roux C."/>
            <person name="Martin F.M."/>
            <person name="Corradi N."/>
        </authorList>
    </citation>
    <scope>NUCLEOTIDE SEQUENCE [LARGE SCALE GENOMIC DNA]</scope>
    <source>
        <strain evidence="1 2">A5</strain>
    </source>
</reference>
<evidence type="ECO:0008006" key="3">
    <source>
        <dbReference type="Google" id="ProtNLM"/>
    </source>
</evidence>